<dbReference type="CDD" id="cd02440">
    <property type="entry name" value="AdoMet_MTases"/>
    <property type="match status" value="1"/>
</dbReference>
<dbReference type="Gene3D" id="3.40.50.150">
    <property type="entry name" value="Vaccinia Virus protein VP39"/>
    <property type="match status" value="1"/>
</dbReference>
<organism evidence="2">
    <name type="scientific">Agrobacterium rosae</name>
    <dbReference type="NCBI Taxonomy" id="1972867"/>
    <lineage>
        <taxon>Bacteria</taxon>
        <taxon>Pseudomonadati</taxon>
        <taxon>Pseudomonadota</taxon>
        <taxon>Alphaproteobacteria</taxon>
        <taxon>Hyphomicrobiales</taxon>
        <taxon>Rhizobiaceae</taxon>
        <taxon>Rhizobium/Agrobacterium group</taxon>
        <taxon>Agrobacterium</taxon>
    </lineage>
</organism>
<feature type="compositionally biased region" description="Low complexity" evidence="1">
    <location>
        <begin position="535"/>
        <end position="550"/>
    </location>
</feature>
<accession>A0AAW9FHT5</accession>
<feature type="region of interest" description="Disordered" evidence="1">
    <location>
        <begin position="518"/>
        <end position="593"/>
    </location>
</feature>
<dbReference type="InterPro" id="IPR029063">
    <property type="entry name" value="SAM-dependent_MTases_sf"/>
</dbReference>
<dbReference type="EMBL" id="JAVRAF010000014">
    <property type="protein sequence ID" value="MDX8305196.1"/>
    <property type="molecule type" value="Genomic_DNA"/>
</dbReference>
<reference evidence="2" key="1">
    <citation type="journal article" date="2023" name="Phytobiomes J">
        <title>Deciphering the key players within the bacterial microbiota associated with aerial crown gall tumors on rhododendron: Insights into the gallobiome.</title>
        <authorList>
            <person name="Kuzmanovic N."/>
            <person name="Nesme J."/>
            <person name="Wolf J."/>
            <person name="Neumann-Schaal M."/>
            <person name="Petersen J."/>
            <person name="Fernandez-Gnecco G."/>
            <person name="Sproeer C."/>
            <person name="Bunk B."/>
            <person name="Overmann J."/>
            <person name="Sorensen S.J."/>
            <person name="Idczak E."/>
            <person name="Smalla K."/>
        </authorList>
    </citation>
    <scope>NUCLEOTIDE SEQUENCE</scope>
    <source>
        <strain evidence="2">Rho-11.1</strain>
    </source>
</reference>
<dbReference type="PRINTS" id="PR00507">
    <property type="entry name" value="N12N6MTFRASE"/>
</dbReference>
<dbReference type="RefSeq" id="WP_320203509.1">
    <property type="nucleotide sequence ID" value="NZ_CP192786.1"/>
</dbReference>
<protein>
    <submittedName>
        <fullName evidence="2">Uncharacterized protein</fullName>
    </submittedName>
</protein>
<evidence type="ECO:0000313" key="2">
    <source>
        <dbReference type="EMBL" id="MDX8305196.1"/>
    </source>
</evidence>
<gene>
    <name evidence="2" type="ORF">RMR22_23380</name>
</gene>
<name>A0AAW9FHT5_9HYPH</name>
<sequence length="679" mass="74296">MSDQAKVFMPEFRTEGFGAAILSSRLSGVGKSVGFLYFEERTDPRIKRLSQVLQRNNLQVIREGTLGTGHAVFLPPGLHLGRRQWAALGVPEFRLQTQQFYHDLSSPASLKQLQDRAFADLGVKPENVAARRIASNRYMQDVFDGILGRAIVQNGTWHAEWEPGKDGRRKGEARPDSFMRGITAESFSGSARGIAMMIANGEKFDNPRMNLLYSAIIASAPHLSDTPGFRRLDLNEEVEGQLATLITPVGRRADNIHDFNISLDSNLAAHQERNGTRLKLQQFSTPFPIARSAFDVLLPQDGDRLLEPTIGNGTLVSSFLGRNIDITGVELDPARAGRSGRLLESATVIEGDFVKEAASLGLGLDFDMFVANPPFENLETNQLVHDRLGSRMTLRRLDHQIAYEGLQRLKPEGRAFLVLPGDMITNGALDGARRFWDNYLRQTYHVAGSACVDGRLYRKMGAEFPVLLYALGPMRDVPLSTEELRDLEVEALPLLVTHDELLSWADVTRERMIELTGLPSTEPGYTDQGRVQREPAAAVASRPSSPPVASLPKHGNDASDGAVASEYPGTPSKTAGKPRSQTAQPAGSAVEPNEIPEAVADPAPIPPDGQEPTASGIPATAITLVDDTEDDVFVRSYEPFSNCGEAQTKIQKSLQGCWFPCGTEPVFPPRSEPPLTMVL</sequence>
<evidence type="ECO:0000256" key="1">
    <source>
        <dbReference type="SAM" id="MobiDB-lite"/>
    </source>
</evidence>
<dbReference type="AlphaFoldDB" id="A0AAW9FHT5"/>
<comment type="caution">
    <text evidence="2">The sequence shown here is derived from an EMBL/GenBank/DDBJ whole genome shotgun (WGS) entry which is preliminary data.</text>
</comment>
<dbReference type="SUPFAM" id="SSF53335">
    <property type="entry name" value="S-adenosyl-L-methionine-dependent methyltransferases"/>
    <property type="match status" value="1"/>
</dbReference>
<proteinExistence type="predicted"/>